<reference evidence="5" key="1">
    <citation type="journal article" date="2019" name="Int. J. Syst. Evol. Microbiol.">
        <title>The Global Catalogue of Microorganisms (GCM) 10K type strain sequencing project: providing services to taxonomists for standard genome sequencing and annotation.</title>
        <authorList>
            <consortium name="The Broad Institute Genomics Platform"/>
            <consortium name="The Broad Institute Genome Sequencing Center for Infectious Disease"/>
            <person name="Wu L."/>
            <person name="Ma J."/>
        </authorList>
    </citation>
    <scope>NUCLEOTIDE SEQUENCE [LARGE SCALE GENOMIC DNA]</scope>
    <source>
        <strain evidence="5">KCTC 52416</strain>
    </source>
</reference>
<dbReference type="InterPro" id="IPR001296">
    <property type="entry name" value="Glyco_trans_1"/>
</dbReference>
<feature type="domain" description="Glycosyl transferase family 1" evidence="2">
    <location>
        <begin position="189"/>
        <end position="354"/>
    </location>
</feature>
<sequence length="398" mass="45368">MNIVFFTHPPFIPSQSMPRYANWLVAGMKARGHEVQVWQPKPVCHRLPVPKPLKKWMGYIDQYVRFPLWVKKQLKKDQPNTLFVFTDHALGPWVRHAAHCPHVIHCHDFLAQRSASGEIPENPTGLTGKIYQAYIRQGYRKGKNFISISKKTRMDLHRFLASEPDVSEVVYNGLTRKFRPATDRTPVRDALANKFNLDLSSGFLLHVGGNQWYKNRSGVIEIYSAWRRLYHIPLPLIFIGAQPDRQLNTMHRQSAYQQDIFFLTGVNDSHVQDFYAAASAFLFPSLAEGFGWPIIEAMASGCPVMTTNEAPMNEVGGAAAVYIDKKPMEGNTKRQQWADAAAHALADLLHMPNRMAVVDRGLQNVRRFDADQALDSIENIYKRILENGNSHENTARHQ</sequence>
<organism evidence="4 5">
    <name type="scientific">Parapedobacter deserti</name>
    <dbReference type="NCBI Taxonomy" id="1912957"/>
    <lineage>
        <taxon>Bacteria</taxon>
        <taxon>Pseudomonadati</taxon>
        <taxon>Bacteroidota</taxon>
        <taxon>Sphingobacteriia</taxon>
        <taxon>Sphingobacteriales</taxon>
        <taxon>Sphingobacteriaceae</taxon>
        <taxon>Parapedobacter</taxon>
    </lineage>
</organism>
<accession>A0ABV7JS87</accession>
<evidence type="ECO:0000313" key="5">
    <source>
        <dbReference type="Proteomes" id="UP001595526"/>
    </source>
</evidence>
<dbReference type="RefSeq" id="WP_379024133.1">
    <property type="nucleotide sequence ID" value="NZ_JBHRTA010000038.1"/>
</dbReference>
<dbReference type="EMBL" id="JBHRTA010000038">
    <property type="protein sequence ID" value="MFC3198966.1"/>
    <property type="molecule type" value="Genomic_DNA"/>
</dbReference>
<evidence type="ECO:0000259" key="2">
    <source>
        <dbReference type="Pfam" id="PF00534"/>
    </source>
</evidence>
<feature type="domain" description="Glycosyltransferase subfamily 4-like N-terminal" evidence="3">
    <location>
        <begin position="19"/>
        <end position="174"/>
    </location>
</feature>
<keyword evidence="5" id="KW-1185">Reference proteome</keyword>
<comment type="caution">
    <text evidence="4">The sequence shown here is derived from an EMBL/GenBank/DDBJ whole genome shotgun (WGS) entry which is preliminary data.</text>
</comment>
<proteinExistence type="predicted"/>
<keyword evidence="1" id="KW-0808">Transferase</keyword>
<dbReference type="Proteomes" id="UP001595526">
    <property type="component" value="Unassembled WGS sequence"/>
</dbReference>
<dbReference type="InterPro" id="IPR028098">
    <property type="entry name" value="Glyco_trans_4-like_N"/>
</dbReference>
<evidence type="ECO:0000313" key="4">
    <source>
        <dbReference type="EMBL" id="MFC3198966.1"/>
    </source>
</evidence>
<dbReference type="Pfam" id="PF13439">
    <property type="entry name" value="Glyco_transf_4"/>
    <property type="match status" value="1"/>
</dbReference>
<protein>
    <submittedName>
        <fullName evidence="4">Glycosyltransferase</fullName>
    </submittedName>
</protein>
<dbReference type="Gene3D" id="3.40.50.2000">
    <property type="entry name" value="Glycogen Phosphorylase B"/>
    <property type="match status" value="2"/>
</dbReference>
<dbReference type="Pfam" id="PF00534">
    <property type="entry name" value="Glycos_transf_1"/>
    <property type="match status" value="1"/>
</dbReference>
<name>A0ABV7JS87_9SPHI</name>
<evidence type="ECO:0000259" key="3">
    <source>
        <dbReference type="Pfam" id="PF13439"/>
    </source>
</evidence>
<evidence type="ECO:0000256" key="1">
    <source>
        <dbReference type="ARBA" id="ARBA00022679"/>
    </source>
</evidence>
<dbReference type="PANTHER" id="PTHR46401:SF2">
    <property type="entry name" value="GLYCOSYLTRANSFERASE WBBK-RELATED"/>
    <property type="match status" value="1"/>
</dbReference>
<dbReference type="PANTHER" id="PTHR46401">
    <property type="entry name" value="GLYCOSYLTRANSFERASE WBBK-RELATED"/>
    <property type="match status" value="1"/>
</dbReference>
<gene>
    <name evidence="4" type="ORF">ACFOET_15185</name>
</gene>
<dbReference type="SUPFAM" id="SSF53756">
    <property type="entry name" value="UDP-Glycosyltransferase/glycogen phosphorylase"/>
    <property type="match status" value="1"/>
</dbReference>